<evidence type="ECO:0000259" key="2">
    <source>
        <dbReference type="Pfam" id="PF01408"/>
    </source>
</evidence>
<evidence type="ECO:0000256" key="1">
    <source>
        <dbReference type="SAM" id="MobiDB-lite"/>
    </source>
</evidence>
<dbReference type="STRING" id="314230.DSM3645_24887"/>
<dbReference type="eggNOG" id="COG0673">
    <property type="taxonomic scope" value="Bacteria"/>
</dbReference>
<evidence type="ECO:0000313" key="4">
    <source>
        <dbReference type="Proteomes" id="UP000004358"/>
    </source>
</evidence>
<dbReference type="Gene3D" id="3.40.50.720">
    <property type="entry name" value="NAD(P)-binding Rossmann-like Domain"/>
    <property type="match status" value="1"/>
</dbReference>
<dbReference type="HOGENOM" id="CLU_487270_0_0_0"/>
<proteinExistence type="predicted"/>
<accession>A4A0U4</accession>
<dbReference type="SUPFAM" id="SSF55347">
    <property type="entry name" value="Glyceraldehyde-3-phosphate dehydrogenase-like, C-terminal domain"/>
    <property type="match status" value="1"/>
</dbReference>
<dbReference type="RefSeq" id="WP_002652873.1">
    <property type="nucleotide sequence ID" value="NZ_CH672376.1"/>
</dbReference>
<protein>
    <submittedName>
        <fullName evidence="3">Probable NADH-dependent dehydrogenase</fullName>
    </submittedName>
</protein>
<feature type="domain" description="Gfo/Idh/MocA-like oxidoreductase N-terminal" evidence="2">
    <location>
        <begin position="55"/>
        <end position="199"/>
    </location>
</feature>
<dbReference type="InterPro" id="IPR050463">
    <property type="entry name" value="Gfo/Idh/MocA_oxidrdct_glycsds"/>
</dbReference>
<evidence type="ECO:0000313" key="3">
    <source>
        <dbReference type="EMBL" id="EAQ77621.1"/>
    </source>
</evidence>
<dbReference type="EMBL" id="AANZ01000030">
    <property type="protein sequence ID" value="EAQ77621.1"/>
    <property type="molecule type" value="Genomic_DNA"/>
</dbReference>
<feature type="region of interest" description="Disordered" evidence="1">
    <location>
        <begin position="484"/>
        <end position="505"/>
    </location>
</feature>
<dbReference type="Gene3D" id="3.30.360.10">
    <property type="entry name" value="Dihydrodipicolinate Reductase, domain 2"/>
    <property type="match status" value="1"/>
</dbReference>
<reference evidence="3 4" key="1">
    <citation type="submission" date="2006-02" db="EMBL/GenBank/DDBJ databases">
        <authorList>
            <person name="Amann R."/>
            <person name="Ferriera S."/>
            <person name="Johnson J."/>
            <person name="Kravitz S."/>
            <person name="Halpern A."/>
            <person name="Remington K."/>
            <person name="Beeson K."/>
            <person name="Tran B."/>
            <person name="Rogers Y.-H."/>
            <person name="Friedman R."/>
            <person name="Venter J.C."/>
        </authorList>
    </citation>
    <scope>NUCLEOTIDE SEQUENCE [LARGE SCALE GENOMIC DNA]</scope>
    <source>
        <strain evidence="3 4">DSM 3645</strain>
    </source>
</reference>
<comment type="caution">
    <text evidence="3">The sequence shown here is derived from an EMBL/GenBank/DDBJ whole genome shotgun (WGS) entry which is preliminary data.</text>
</comment>
<dbReference type="Pfam" id="PF01408">
    <property type="entry name" value="GFO_IDH_MocA"/>
    <property type="match status" value="1"/>
</dbReference>
<dbReference type="Proteomes" id="UP000004358">
    <property type="component" value="Unassembled WGS sequence"/>
</dbReference>
<dbReference type="NCBIfam" id="TIGR01409">
    <property type="entry name" value="TAT_signal_seq"/>
    <property type="match status" value="1"/>
</dbReference>
<dbReference type="InterPro" id="IPR006311">
    <property type="entry name" value="TAT_signal"/>
</dbReference>
<dbReference type="PROSITE" id="PS51318">
    <property type="entry name" value="TAT"/>
    <property type="match status" value="1"/>
</dbReference>
<name>A4A0U4_9BACT</name>
<sequence length="594" mass="65468">MNLKPDAKKAGKENFNEAVGVNRRDFLKGVIAAGAVSGGGLGAMYFGYSKVENPVRIGVIGTGDEGSVLIGALNPDYVQVVAISDIRPYNVHRAFHGDHSSEAAYSARRGLMNVYGWKTEEEARQHVKVYEDYHDLLADDSIEGIICATPLFLHHPVVMDSLKSGKHVLTEKLMAHNIKQCKQMGRAAHEADLHLATGHQRHYSVLYDNAVNLLQWGLLGEIHHIRAQWHRGNLPGADSWSQPLPGGEVDAHGKLVDKILDGMKKFEKAHANGKDGDPSTLAKNWAMYEQYKAWNEDRNIKPENYGFQDFELADGRKISAMEELCRWRLWDRTGGGLMAELGSHQLDAASIFISAMRKQKDGKKVHPLTVHATGGRHTFPYDRDADDHVYCTFEFPGPGYDPKFDVGYYDRFRNYPERDADGKHTGGVPSYEQDPNKKVVVTYSSINGNGYGGYGEVVMGTKGTLILETEKDIMLLKNGSTSNVKVKDGKDGPTMDTQASGAPTQAANIASAATSGPVSRGYTEEIEHWAYCIRNPAPENKPKCHPEVAMGDAVIALTARLAIQRSNQGKGGFVEFKPEWFDLNSDATPEDDLA</sequence>
<dbReference type="InterPro" id="IPR036291">
    <property type="entry name" value="NAD(P)-bd_dom_sf"/>
</dbReference>
<dbReference type="InterPro" id="IPR000683">
    <property type="entry name" value="Gfo/Idh/MocA-like_OxRdtase_N"/>
</dbReference>
<dbReference type="PANTHER" id="PTHR43818">
    <property type="entry name" value="BCDNA.GH03377"/>
    <property type="match status" value="1"/>
</dbReference>
<dbReference type="OrthoDB" id="9792935at2"/>
<dbReference type="GO" id="GO:0000166">
    <property type="term" value="F:nucleotide binding"/>
    <property type="evidence" value="ECO:0007669"/>
    <property type="project" value="InterPro"/>
</dbReference>
<feature type="compositionally biased region" description="Polar residues" evidence="1">
    <location>
        <begin position="495"/>
        <end position="505"/>
    </location>
</feature>
<dbReference type="AlphaFoldDB" id="A4A0U4"/>
<dbReference type="PANTHER" id="PTHR43818:SF12">
    <property type="entry name" value="NADH-DEPENDENT DEHYDROGENASE-RELATED"/>
    <property type="match status" value="1"/>
</dbReference>
<dbReference type="InterPro" id="IPR019546">
    <property type="entry name" value="TAT_signal_bac_arc"/>
</dbReference>
<organism evidence="3 4">
    <name type="scientific">Blastopirellula marina DSM 3645</name>
    <dbReference type="NCBI Taxonomy" id="314230"/>
    <lineage>
        <taxon>Bacteria</taxon>
        <taxon>Pseudomonadati</taxon>
        <taxon>Planctomycetota</taxon>
        <taxon>Planctomycetia</taxon>
        <taxon>Pirellulales</taxon>
        <taxon>Pirellulaceae</taxon>
        <taxon>Blastopirellula</taxon>
    </lineage>
</organism>
<dbReference type="SUPFAM" id="SSF51735">
    <property type="entry name" value="NAD(P)-binding Rossmann-fold domains"/>
    <property type="match status" value="1"/>
</dbReference>
<gene>
    <name evidence="3" type="ORF">DSM3645_24887</name>
</gene>